<dbReference type="Pfam" id="PF01966">
    <property type="entry name" value="HD"/>
    <property type="match status" value="1"/>
</dbReference>
<dbReference type="Gene3D" id="1.10.3210.10">
    <property type="entry name" value="Hypothetical protein af1432"/>
    <property type="match status" value="1"/>
</dbReference>
<dbReference type="GO" id="GO:0008832">
    <property type="term" value="F:dGTPase activity"/>
    <property type="evidence" value="ECO:0007669"/>
    <property type="project" value="TreeGrafter"/>
</dbReference>
<dbReference type="InterPro" id="IPR050135">
    <property type="entry name" value="dGTPase-like"/>
</dbReference>
<comment type="caution">
    <text evidence="2">The sequence shown here is derived from an EMBL/GenBank/DDBJ whole genome shotgun (WGS) entry which is preliminary data.</text>
</comment>
<dbReference type="PANTHER" id="PTHR11373">
    <property type="entry name" value="DEOXYNUCLEOSIDE TRIPHOSPHATE TRIPHOSPHOHYDROLASE"/>
    <property type="match status" value="1"/>
</dbReference>
<sequence length="424" mass="48007">MPRSLAPETQQHYAGLALLADPIHEYMPFTVPMASVEHPTEVTEKELIDTPWVQRLRYIAQLQSARWVFPGAEHSRFQHSLGAMHVAGRFARQLYPSLRALEPTCPSLPYVEALLRMAALLHDVGHGPFGHFFDENHLAQYGLGHEAVGAQIILRELDKPLRGLRRSPSGVFAAGEALEPAYVAYVMQKKAPENPAMPRWLRVLKPVLSGVYTADNLDYVLRDAYMCGVAVGPVDLERLLHYSLLTEHGLTLHKAGLGALTMFVQARQYLYTHVYFHRTSRALDLQLRDIFAATMRYLCPGNPLDMLGRYVRLTDWSLLETVRDWEEDPAPEKQALGRSWSQLLRRDVQWKMAYDATLATQHLSRQATQHVTPAQLRQRICQALPATHRHIPFHLDVAEPAARQWSPAARRTIALYDPATGTVE</sequence>
<name>A0A937VYU0_UNCTE</name>
<dbReference type="SMART" id="SM00471">
    <property type="entry name" value="HDc"/>
    <property type="match status" value="1"/>
</dbReference>
<reference evidence="2" key="1">
    <citation type="submission" date="2019-03" db="EMBL/GenBank/DDBJ databases">
        <title>Lake Tanganyika Metagenome-Assembled Genomes (MAGs).</title>
        <authorList>
            <person name="Tran P."/>
        </authorList>
    </citation>
    <scope>NUCLEOTIDE SEQUENCE</scope>
    <source>
        <strain evidence="2">K_DeepCast_65m_m2_066</strain>
    </source>
</reference>
<dbReference type="CDD" id="cd00077">
    <property type="entry name" value="HDc"/>
    <property type="match status" value="1"/>
</dbReference>
<proteinExistence type="predicted"/>
<dbReference type="InterPro" id="IPR006674">
    <property type="entry name" value="HD_domain"/>
</dbReference>
<accession>A0A937VYU0</accession>
<dbReference type="AlphaFoldDB" id="A0A937VYU0"/>
<protein>
    <submittedName>
        <fullName evidence="2">HD domain-containing protein</fullName>
    </submittedName>
</protein>
<evidence type="ECO:0000259" key="1">
    <source>
        <dbReference type="PROSITE" id="PS51831"/>
    </source>
</evidence>
<dbReference type="GO" id="GO:0006203">
    <property type="term" value="P:dGTP catabolic process"/>
    <property type="evidence" value="ECO:0007669"/>
    <property type="project" value="TreeGrafter"/>
</dbReference>
<feature type="domain" description="HD" evidence="1">
    <location>
        <begin position="76"/>
        <end position="220"/>
    </location>
</feature>
<dbReference type="SUPFAM" id="SSF109604">
    <property type="entry name" value="HD-domain/PDEase-like"/>
    <property type="match status" value="1"/>
</dbReference>
<feature type="non-terminal residue" evidence="2">
    <location>
        <position position="424"/>
    </location>
</feature>
<evidence type="ECO:0000313" key="3">
    <source>
        <dbReference type="Proteomes" id="UP000712673"/>
    </source>
</evidence>
<dbReference type="PROSITE" id="PS51831">
    <property type="entry name" value="HD"/>
    <property type="match status" value="1"/>
</dbReference>
<evidence type="ECO:0000313" key="2">
    <source>
        <dbReference type="EMBL" id="MBM3223043.1"/>
    </source>
</evidence>
<dbReference type="EMBL" id="VGLS01000087">
    <property type="protein sequence ID" value="MBM3223043.1"/>
    <property type="molecule type" value="Genomic_DNA"/>
</dbReference>
<dbReference type="Proteomes" id="UP000712673">
    <property type="component" value="Unassembled WGS sequence"/>
</dbReference>
<dbReference type="PANTHER" id="PTHR11373:SF4">
    <property type="entry name" value="DEOXYNUCLEOSIDE TRIPHOSPHATE TRIPHOSPHOHYDROLASE SAMHD1"/>
    <property type="match status" value="1"/>
</dbReference>
<organism evidence="2 3">
    <name type="scientific">Tectimicrobiota bacterium</name>
    <dbReference type="NCBI Taxonomy" id="2528274"/>
    <lineage>
        <taxon>Bacteria</taxon>
        <taxon>Pseudomonadati</taxon>
        <taxon>Nitrospinota/Tectimicrobiota group</taxon>
        <taxon>Candidatus Tectimicrobiota</taxon>
    </lineage>
</organism>
<dbReference type="InterPro" id="IPR003607">
    <property type="entry name" value="HD/PDEase_dom"/>
</dbReference>
<gene>
    <name evidence="2" type="ORF">FJZ47_04470</name>
</gene>